<dbReference type="SMART" id="SM00382">
    <property type="entry name" value="AAA"/>
    <property type="match status" value="1"/>
</dbReference>
<dbReference type="PANTHER" id="PTHR43394">
    <property type="entry name" value="ATP-DEPENDENT PERMEASE MDL1, MITOCHONDRIAL"/>
    <property type="match status" value="1"/>
</dbReference>
<dbReference type="InterPro" id="IPR011527">
    <property type="entry name" value="ABC1_TM_dom"/>
</dbReference>
<feature type="transmembrane region" description="Helical" evidence="8">
    <location>
        <begin position="143"/>
        <end position="162"/>
    </location>
</feature>
<feature type="domain" description="ABC transmembrane type-1" evidence="10">
    <location>
        <begin position="1"/>
        <end position="288"/>
    </location>
</feature>
<dbReference type="InterPro" id="IPR036640">
    <property type="entry name" value="ABC1_TM_sf"/>
</dbReference>
<dbReference type="PROSITE" id="PS50893">
    <property type="entry name" value="ABC_TRANSPORTER_2"/>
    <property type="match status" value="1"/>
</dbReference>
<dbReference type="Proteomes" id="UP000594468">
    <property type="component" value="Chromosome"/>
</dbReference>
<sequence>MLVMILVTTGLGLLSPLIFRELLDNVLTEGGTHYGDVSRLNLLALAMVAIPIVRGFISVIQRTYSATVGEGTIYDLRVALYTHLQRMSLHFFTNTKTGELMSRLNNDVVDAQRAISDTIVSLVTNIVTVIATLAVMLTLEWRLTILGLLVLPLFIFIGRRVGTQLRDIAHAQMSHNARMNAMMNETLNISGSLLVKLFGQAKTETNRFKERASDVRDAGVERAVLGSKFFMMMSLVSVIGTAIVYWVGGHLVLQGAFTIGTIVAFSTYLTQLYGPLQALTNAPVDFATSVVSFERVFEIIDLPLDIDEKPEAVQLGRANGELIFNDVTFVYDNTITHLSEAKRFWEADEGGVLSGQGASNKKRSQARELALRNVSFHIEPGQLVALVGPSGAGKTTMTYLIPRLYDPTSGHITLDGHDLRDLTLKSLADNIGMVTQETYLFHDTIRTNLIYAKPDATQEEVEAACKAANIHDFIAGLANGYDTIVGERGYRLSGGEKQRIAIARVILKDPRILVLDEATSHLDSQSEALVHEALARVQEGRTSIVIAHRLSTILAADHILVMDRGEIVEQGTHNELIAKGGLYNQLYETQFRSVDNDVTESIAGD</sequence>
<dbReference type="InterPro" id="IPR003439">
    <property type="entry name" value="ABC_transporter-like_ATP-bd"/>
</dbReference>
<proteinExistence type="predicted"/>
<feature type="transmembrane region" description="Helical" evidence="8">
    <location>
        <begin position="40"/>
        <end position="57"/>
    </location>
</feature>
<comment type="subcellular location">
    <subcellularLocation>
        <location evidence="1">Cell membrane</location>
        <topology evidence="1">Multi-pass membrane protein</topology>
    </subcellularLocation>
</comment>
<keyword evidence="7 8" id="KW-0472">Membrane</keyword>
<evidence type="ECO:0000256" key="5">
    <source>
        <dbReference type="ARBA" id="ARBA00022840"/>
    </source>
</evidence>
<feature type="transmembrane region" description="Helical" evidence="8">
    <location>
        <begin position="119"/>
        <end position="137"/>
    </location>
</feature>
<dbReference type="GO" id="GO:0005524">
    <property type="term" value="F:ATP binding"/>
    <property type="evidence" value="ECO:0007669"/>
    <property type="project" value="UniProtKB-KW"/>
</dbReference>
<dbReference type="EMBL" id="CP062983">
    <property type="protein sequence ID" value="QPC85175.1"/>
    <property type="molecule type" value="Genomic_DNA"/>
</dbReference>
<organism evidence="11 12">
    <name type="scientific">Phototrophicus methaneseepsis</name>
    <dbReference type="NCBI Taxonomy" id="2710758"/>
    <lineage>
        <taxon>Bacteria</taxon>
        <taxon>Bacillati</taxon>
        <taxon>Chloroflexota</taxon>
        <taxon>Candidatus Thermofontia</taxon>
        <taxon>Phototrophicales</taxon>
        <taxon>Phototrophicaceae</taxon>
        <taxon>Phototrophicus</taxon>
    </lineage>
</organism>
<dbReference type="Pfam" id="PF00005">
    <property type="entry name" value="ABC_tran"/>
    <property type="match status" value="1"/>
</dbReference>
<keyword evidence="2" id="KW-0813">Transport</keyword>
<dbReference type="SUPFAM" id="SSF52540">
    <property type="entry name" value="P-loop containing nucleoside triphosphate hydrolases"/>
    <property type="match status" value="1"/>
</dbReference>
<keyword evidence="3 8" id="KW-0812">Transmembrane</keyword>
<reference evidence="11 12" key="1">
    <citation type="submission" date="2020-02" db="EMBL/GenBank/DDBJ databases">
        <authorList>
            <person name="Zheng R.K."/>
            <person name="Sun C.M."/>
        </authorList>
    </citation>
    <scope>NUCLEOTIDE SEQUENCE [LARGE SCALE GENOMIC DNA]</scope>
    <source>
        <strain evidence="12">rifampicinis</strain>
    </source>
</reference>
<dbReference type="InterPro" id="IPR003593">
    <property type="entry name" value="AAA+_ATPase"/>
</dbReference>
<feature type="domain" description="ABC transporter" evidence="9">
    <location>
        <begin position="353"/>
        <end position="589"/>
    </location>
</feature>
<gene>
    <name evidence="11" type="ORF">G4Y79_10495</name>
</gene>
<evidence type="ECO:0000256" key="8">
    <source>
        <dbReference type="SAM" id="Phobius"/>
    </source>
</evidence>
<dbReference type="KEGG" id="pmet:G4Y79_10495"/>
<dbReference type="GO" id="GO:0005886">
    <property type="term" value="C:plasma membrane"/>
    <property type="evidence" value="ECO:0007669"/>
    <property type="project" value="UniProtKB-SubCell"/>
</dbReference>
<name>A0A7S8EDW1_9CHLR</name>
<evidence type="ECO:0000256" key="3">
    <source>
        <dbReference type="ARBA" id="ARBA00022692"/>
    </source>
</evidence>
<evidence type="ECO:0000259" key="9">
    <source>
        <dbReference type="PROSITE" id="PS50893"/>
    </source>
</evidence>
<keyword evidence="6 8" id="KW-1133">Transmembrane helix</keyword>
<dbReference type="PANTHER" id="PTHR43394:SF1">
    <property type="entry name" value="ATP-BINDING CASSETTE SUB-FAMILY B MEMBER 10, MITOCHONDRIAL"/>
    <property type="match status" value="1"/>
</dbReference>
<keyword evidence="12" id="KW-1185">Reference proteome</keyword>
<dbReference type="SUPFAM" id="SSF90123">
    <property type="entry name" value="ABC transporter transmembrane region"/>
    <property type="match status" value="1"/>
</dbReference>
<dbReference type="InterPro" id="IPR039421">
    <property type="entry name" value="Type_1_exporter"/>
</dbReference>
<evidence type="ECO:0000256" key="1">
    <source>
        <dbReference type="ARBA" id="ARBA00004651"/>
    </source>
</evidence>
<evidence type="ECO:0000256" key="7">
    <source>
        <dbReference type="ARBA" id="ARBA00023136"/>
    </source>
</evidence>
<dbReference type="CDD" id="cd18550">
    <property type="entry name" value="ABC_6TM_exporter_like"/>
    <property type="match status" value="1"/>
</dbReference>
<keyword evidence="4" id="KW-0547">Nucleotide-binding</keyword>
<dbReference type="PROSITE" id="PS00211">
    <property type="entry name" value="ABC_TRANSPORTER_1"/>
    <property type="match status" value="1"/>
</dbReference>
<evidence type="ECO:0000256" key="4">
    <source>
        <dbReference type="ARBA" id="ARBA00022741"/>
    </source>
</evidence>
<dbReference type="Pfam" id="PF00664">
    <property type="entry name" value="ABC_membrane"/>
    <property type="match status" value="1"/>
</dbReference>
<dbReference type="GO" id="GO:0016887">
    <property type="term" value="F:ATP hydrolysis activity"/>
    <property type="evidence" value="ECO:0007669"/>
    <property type="project" value="InterPro"/>
</dbReference>
<feature type="transmembrane region" description="Helical" evidence="8">
    <location>
        <begin position="229"/>
        <end position="247"/>
    </location>
</feature>
<accession>A0A7S8EDW1</accession>
<dbReference type="Gene3D" id="1.20.1560.10">
    <property type="entry name" value="ABC transporter type 1, transmembrane domain"/>
    <property type="match status" value="1"/>
</dbReference>
<dbReference type="PROSITE" id="PS50929">
    <property type="entry name" value="ABC_TM1F"/>
    <property type="match status" value="1"/>
</dbReference>
<evidence type="ECO:0000259" key="10">
    <source>
        <dbReference type="PROSITE" id="PS50929"/>
    </source>
</evidence>
<dbReference type="InterPro" id="IPR017871">
    <property type="entry name" value="ABC_transporter-like_CS"/>
</dbReference>
<protein>
    <submittedName>
        <fullName evidence="11">ABC transporter ATP-binding protein</fullName>
    </submittedName>
</protein>
<dbReference type="AlphaFoldDB" id="A0A7S8EDW1"/>
<dbReference type="InterPro" id="IPR027417">
    <property type="entry name" value="P-loop_NTPase"/>
</dbReference>
<dbReference type="FunFam" id="3.40.50.300:FF:000287">
    <property type="entry name" value="Multidrug ABC transporter ATP-binding protein"/>
    <property type="match status" value="1"/>
</dbReference>
<evidence type="ECO:0000256" key="2">
    <source>
        <dbReference type="ARBA" id="ARBA00022448"/>
    </source>
</evidence>
<evidence type="ECO:0000313" key="12">
    <source>
        <dbReference type="Proteomes" id="UP000594468"/>
    </source>
</evidence>
<dbReference type="Gene3D" id="3.40.50.300">
    <property type="entry name" value="P-loop containing nucleotide triphosphate hydrolases"/>
    <property type="match status" value="1"/>
</dbReference>
<dbReference type="GO" id="GO:0015421">
    <property type="term" value="F:ABC-type oligopeptide transporter activity"/>
    <property type="evidence" value="ECO:0007669"/>
    <property type="project" value="TreeGrafter"/>
</dbReference>
<keyword evidence="5 11" id="KW-0067">ATP-binding</keyword>
<evidence type="ECO:0000256" key="6">
    <source>
        <dbReference type="ARBA" id="ARBA00022989"/>
    </source>
</evidence>
<evidence type="ECO:0000313" key="11">
    <source>
        <dbReference type="EMBL" id="QPC85175.1"/>
    </source>
</evidence>